<accession>A0A5B8M507</accession>
<dbReference type="Proteomes" id="UP000320216">
    <property type="component" value="Chromosome"/>
</dbReference>
<gene>
    <name evidence="3" type="ORF">FPZ11_09760</name>
</gene>
<feature type="region of interest" description="Disordered" evidence="1">
    <location>
        <begin position="231"/>
        <end position="250"/>
    </location>
</feature>
<evidence type="ECO:0008006" key="5">
    <source>
        <dbReference type="Google" id="ProtNLM"/>
    </source>
</evidence>
<feature type="transmembrane region" description="Helical" evidence="2">
    <location>
        <begin position="33"/>
        <end position="51"/>
    </location>
</feature>
<dbReference type="RefSeq" id="WP_146320445.1">
    <property type="nucleotide sequence ID" value="NZ_CP042305.1"/>
</dbReference>
<proteinExistence type="predicted"/>
<keyword evidence="2" id="KW-1133">Transmembrane helix</keyword>
<sequence length="250" mass="26727">MPEGVNLLGTPQRMTENTDAARRRYAIGPFGQAWLWAIGIVLTVTSVYKAIAGPLLATALPTTKGVVLGWVTVPARTITYMPKIEYQVDGTTYRFVSGSTVTTLTDAPTTVSVSYVPFDPSTALWNTNPWWQSFSNVYLMVTLILGIILLCVAVYQWRIRGYWKPSSAGAGPSSRRLPIWLGIAGIVIGGAWLVSGYLAPASWYIPPDPNAAAAFILAIGVALLTSGLHRSRAGSAGTTGARSRATPAPE</sequence>
<protein>
    <recommendedName>
        <fullName evidence="5">DUF3592 domain-containing protein</fullName>
    </recommendedName>
</protein>
<dbReference type="OrthoDB" id="5127735at2"/>
<keyword evidence="2" id="KW-0812">Transmembrane</keyword>
<feature type="transmembrane region" description="Helical" evidence="2">
    <location>
        <begin position="137"/>
        <end position="157"/>
    </location>
</feature>
<dbReference type="KEGG" id="huw:FPZ11_09760"/>
<keyword evidence="4" id="KW-1185">Reference proteome</keyword>
<feature type="transmembrane region" description="Helical" evidence="2">
    <location>
        <begin position="177"/>
        <end position="199"/>
    </location>
</feature>
<evidence type="ECO:0000313" key="3">
    <source>
        <dbReference type="EMBL" id="QDZ15014.1"/>
    </source>
</evidence>
<feature type="transmembrane region" description="Helical" evidence="2">
    <location>
        <begin position="211"/>
        <end position="228"/>
    </location>
</feature>
<evidence type="ECO:0000313" key="4">
    <source>
        <dbReference type="Proteomes" id="UP000320216"/>
    </source>
</evidence>
<organism evidence="3 4">
    <name type="scientific">Humibacter ginsenosidimutans</name>
    <dbReference type="NCBI Taxonomy" id="2599293"/>
    <lineage>
        <taxon>Bacteria</taxon>
        <taxon>Bacillati</taxon>
        <taxon>Actinomycetota</taxon>
        <taxon>Actinomycetes</taxon>
        <taxon>Micrococcales</taxon>
        <taxon>Microbacteriaceae</taxon>
        <taxon>Humibacter</taxon>
    </lineage>
</organism>
<dbReference type="EMBL" id="CP042305">
    <property type="protein sequence ID" value="QDZ15014.1"/>
    <property type="molecule type" value="Genomic_DNA"/>
</dbReference>
<name>A0A5B8M507_9MICO</name>
<keyword evidence="2" id="KW-0472">Membrane</keyword>
<dbReference type="AlphaFoldDB" id="A0A5B8M507"/>
<reference evidence="3 4" key="1">
    <citation type="submission" date="2019-07" db="EMBL/GenBank/DDBJ databases">
        <title>Full genome sequence of Humibacter sp. WJ7-1.</title>
        <authorList>
            <person name="Im W.-T."/>
        </authorList>
    </citation>
    <scope>NUCLEOTIDE SEQUENCE [LARGE SCALE GENOMIC DNA]</scope>
    <source>
        <strain evidence="3 4">WJ7-1</strain>
    </source>
</reference>
<evidence type="ECO:0000256" key="2">
    <source>
        <dbReference type="SAM" id="Phobius"/>
    </source>
</evidence>
<evidence type="ECO:0000256" key="1">
    <source>
        <dbReference type="SAM" id="MobiDB-lite"/>
    </source>
</evidence>